<dbReference type="STRING" id="1121448.DGI_1619"/>
<dbReference type="Proteomes" id="UP000016587">
    <property type="component" value="Chromosome"/>
</dbReference>
<dbReference type="Pfam" id="PF00571">
    <property type="entry name" value="CBS"/>
    <property type="match status" value="1"/>
</dbReference>
<gene>
    <name evidence="3" type="primary">phoR</name>
    <name evidence="3" type="ORF">DGI_1619</name>
</gene>
<dbReference type="InterPro" id="IPR043128">
    <property type="entry name" value="Rev_trsase/Diguanyl_cyclase"/>
</dbReference>
<dbReference type="HOGENOM" id="CLU_015702_2_0_7"/>
<feature type="domain" description="GGDEF" evidence="2">
    <location>
        <begin position="536"/>
        <end position="690"/>
    </location>
</feature>
<dbReference type="InterPro" id="IPR029787">
    <property type="entry name" value="Nucleotide_cyclase"/>
</dbReference>
<dbReference type="PANTHER" id="PTHR33121">
    <property type="entry name" value="CYCLIC DI-GMP PHOSPHODIESTERASE PDEF"/>
    <property type="match status" value="1"/>
</dbReference>
<dbReference type="PROSITE" id="PS50883">
    <property type="entry name" value="EAL"/>
    <property type="match status" value="1"/>
</dbReference>
<dbReference type="eggNOG" id="COG2200">
    <property type="taxonomic scope" value="Bacteria"/>
</dbReference>
<dbReference type="SUPFAM" id="SSF55073">
    <property type="entry name" value="Nucleotide cyclase"/>
    <property type="match status" value="1"/>
</dbReference>
<name>T2GAX6_MEGG1</name>
<dbReference type="InterPro" id="IPR050706">
    <property type="entry name" value="Cyclic-di-GMP_PDE-like"/>
</dbReference>
<dbReference type="SUPFAM" id="SSF54631">
    <property type="entry name" value="CBS-domain pair"/>
    <property type="match status" value="1"/>
</dbReference>
<dbReference type="Gene3D" id="3.10.580.10">
    <property type="entry name" value="CBS-domain"/>
    <property type="match status" value="1"/>
</dbReference>
<accession>T2GAX6</accession>
<dbReference type="PATRIC" id="fig|1121448.10.peg.1607"/>
<dbReference type="CDD" id="cd04598">
    <property type="entry name" value="CBS_pair_GGDEF_EAL"/>
    <property type="match status" value="1"/>
</dbReference>
<dbReference type="SMART" id="SM00267">
    <property type="entry name" value="GGDEF"/>
    <property type="match status" value="1"/>
</dbReference>
<dbReference type="Pfam" id="PF00990">
    <property type="entry name" value="GGDEF"/>
    <property type="match status" value="1"/>
</dbReference>
<dbReference type="eggNOG" id="COG2199">
    <property type="taxonomic scope" value="Bacteria"/>
</dbReference>
<proteinExistence type="predicted"/>
<dbReference type="InterPro" id="IPR046342">
    <property type="entry name" value="CBS_dom_sf"/>
</dbReference>
<organism evidence="3 4">
    <name type="scientific">Megalodesulfovibrio gigas (strain ATCC 19364 / DSM 1382 / NCIMB 9332 / VKM B-1759)</name>
    <name type="common">Desulfovibrio gigas</name>
    <dbReference type="NCBI Taxonomy" id="1121448"/>
    <lineage>
        <taxon>Bacteria</taxon>
        <taxon>Pseudomonadati</taxon>
        <taxon>Thermodesulfobacteriota</taxon>
        <taxon>Desulfovibrionia</taxon>
        <taxon>Desulfovibrionales</taxon>
        <taxon>Desulfovibrionaceae</taxon>
        <taxon>Megalodesulfovibrio</taxon>
    </lineage>
</organism>
<dbReference type="Pfam" id="PF00563">
    <property type="entry name" value="EAL"/>
    <property type="match status" value="1"/>
</dbReference>
<dbReference type="SMART" id="SM00052">
    <property type="entry name" value="EAL"/>
    <property type="match status" value="1"/>
</dbReference>
<dbReference type="EMBL" id="CP006585">
    <property type="protein sequence ID" value="AGW13448.1"/>
    <property type="molecule type" value="Genomic_DNA"/>
</dbReference>
<evidence type="ECO:0000259" key="2">
    <source>
        <dbReference type="PROSITE" id="PS50887"/>
    </source>
</evidence>
<dbReference type="CDD" id="cd01949">
    <property type="entry name" value="GGDEF"/>
    <property type="match status" value="1"/>
</dbReference>
<dbReference type="InterPro" id="IPR000644">
    <property type="entry name" value="CBS_dom"/>
</dbReference>
<dbReference type="NCBIfam" id="TIGR00254">
    <property type="entry name" value="GGDEF"/>
    <property type="match status" value="1"/>
</dbReference>
<dbReference type="AlphaFoldDB" id="T2GAX6"/>
<dbReference type="SUPFAM" id="SSF141868">
    <property type="entry name" value="EAL domain-like"/>
    <property type="match status" value="1"/>
</dbReference>
<evidence type="ECO:0000313" key="4">
    <source>
        <dbReference type="Proteomes" id="UP000016587"/>
    </source>
</evidence>
<evidence type="ECO:0000313" key="3">
    <source>
        <dbReference type="EMBL" id="AGW13448.1"/>
    </source>
</evidence>
<feature type="domain" description="EAL" evidence="1">
    <location>
        <begin position="110"/>
        <end position="360"/>
    </location>
</feature>
<keyword evidence="4" id="KW-1185">Reference proteome</keyword>
<dbReference type="PANTHER" id="PTHR33121:SF76">
    <property type="entry name" value="SIGNALING PROTEIN"/>
    <property type="match status" value="1"/>
</dbReference>
<dbReference type="InterPro" id="IPR000160">
    <property type="entry name" value="GGDEF_dom"/>
</dbReference>
<dbReference type="InterPro" id="IPR035919">
    <property type="entry name" value="EAL_sf"/>
</dbReference>
<dbReference type="Gene3D" id="3.30.70.270">
    <property type="match status" value="1"/>
</dbReference>
<dbReference type="GO" id="GO:0071111">
    <property type="term" value="F:cyclic-guanylate-specific phosphodiesterase activity"/>
    <property type="evidence" value="ECO:0007669"/>
    <property type="project" value="InterPro"/>
</dbReference>
<dbReference type="InterPro" id="IPR001633">
    <property type="entry name" value="EAL_dom"/>
</dbReference>
<dbReference type="CDD" id="cd01948">
    <property type="entry name" value="EAL"/>
    <property type="match status" value="1"/>
</dbReference>
<reference evidence="4" key="2">
    <citation type="submission" date="2013-07" db="EMBL/GenBank/DDBJ databases">
        <authorList>
            <person name="Morais-Silva F.O."/>
            <person name="Rezende A.M."/>
            <person name="Pimentel C."/>
            <person name="Resende D.M."/>
            <person name="Santos C.I."/>
            <person name="Clemente C."/>
            <person name="de Oliveira L.M."/>
            <person name="da Silva S.M."/>
            <person name="Costa D.A."/>
            <person name="Varela-Raposo A."/>
            <person name="Horacio E.C.A."/>
            <person name="Matos M."/>
            <person name="Flores O."/>
            <person name="Ruiz J.C."/>
            <person name="Rodrigues-Pousada C."/>
        </authorList>
    </citation>
    <scope>NUCLEOTIDE SEQUENCE [LARGE SCALE GENOMIC DNA]</scope>
    <source>
        <strain evidence="4">ATCC 19364 / DSM 1382 / NCIMB 9332 / VKM B-1759</strain>
    </source>
</reference>
<sequence>MLERDAIAAFPGFFPQARLICSARVGFSSFMLFLEIPPDIVALANAAHMFRMQSRERLAMKLPSQVAAACDIHVGYAYVDSHAAGDMDSVLLRAYLHAQRLGARPRDVASPPLHKEFQCIVERGKVTTLYQPIVDFETSQVMGWEAFSRGPENTFFSSPQMLFQLAREAGATFRLEKLCREKALTGLGQVGSNQRLFLNNHSDEIADPNFTPGLLLEEIEAYGLKPHNIVLEFAERQGFKDMNLFFRDIERFRAKGFAIAIDDVGSGDSSLRNITLIRPDFIKFDISLVEGIDTNPYHRSMVETLLFLAQRIGARTIAVGIETETALSSLVSMGVNAGQGNCLGVPGYKPASPCVAIPCKTGFTQADGQSWKCSAPIRELVMPCPTTSENATVREIKEQLADKPAQTSMVVVRNGRPCGLLMQYNTDRHLSTQFGMSLYYNREVARIMDPAPLIVEGDLPIEDVAALAMVRESTKVYDDIIVVDKEKLLGVVSVQRMLDQLTQTQVELAKGANPLSGLPGNVSIEREIERRLKGCHPTAMAYIDLDNFKVYNDVYGFERGDRIILLTADLLREAVKLCGGEGDFLGHIGGDDFLVMADPARVVDICNHIMHHFALRSKELYSPEDAARGYLVGKGRDGQTGRFPLTSLSIAVIDCPMDACFSMELLSNRTAAVKKHAKSVEGNSLVREPLLAATAA</sequence>
<dbReference type="KEGG" id="dgg:DGI_1619"/>
<dbReference type="PROSITE" id="PS50887">
    <property type="entry name" value="GGDEF"/>
    <property type="match status" value="1"/>
</dbReference>
<dbReference type="Gene3D" id="3.20.20.450">
    <property type="entry name" value="EAL domain"/>
    <property type="match status" value="1"/>
</dbReference>
<reference evidence="3 4" key="1">
    <citation type="journal article" date="2013" name="J. Bacteriol.">
        <title>Roles of HynAB and Ech, the only two hydrogenases found in the model sulfate reducer Desulfovibrio gigas.</title>
        <authorList>
            <person name="Morais-Silva F.O."/>
            <person name="Santos C.I."/>
            <person name="Rodrigues R."/>
            <person name="Pereira I.A."/>
            <person name="Rodrigues-Pousada C."/>
        </authorList>
    </citation>
    <scope>NUCLEOTIDE SEQUENCE [LARGE SCALE GENOMIC DNA]</scope>
    <source>
        <strain evidence="4">ATCC 19364 / DSM 1382 / NCIMB 9332 / VKM B-1759</strain>
    </source>
</reference>
<protein>
    <submittedName>
        <fullName evidence="3">Putative response regulator</fullName>
    </submittedName>
</protein>
<evidence type="ECO:0000259" key="1">
    <source>
        <dbReference type="PROSITE" id="PS50883"/>
    </source>
</evidence>